<dbReference type="AlphaFoldDB" id="A0AAD2CQM0"/>
<feature type="chain" id="PRO_5041948953" description="PSI-F" evidence="2">
    <location>
        <begin position="24"/>
        <end position="248"/>
    </location>
</feature>
<evidence type="ECO:0000256" key="2">
    <source>
        <dbReference type="SAM" id="SignalP"/>
    </source>
</evidence>
<evidence type="ECO:0000313" key="3">
    <source>
        <dbReference type="EMBL" id="CAJ1942900.1"/>
    </source>
</evidence>
<dbReference type="Proteomes" id="UP001295423">
    <property type="component" value="Unassembled WGS sequence"/>
</dbReference>
<keyword evidence="4" id="KW-1185">Reference proteome</keyword>
<proteinExistence type="predicted"/>
<keyword evidence="2" id="KW-0732">Signal</keyword>
<feature type="region of interest" description="Disordered" evidence="1">
    <location>
        <begin position="35"/>
        <end position="99"/>
    </location>
</feature>
<dbReference type="EMBL" id="CAKOGP040001112">
    <property type="protein sequence ID" value="CAJ1942900.1"/>
    <property type="molecule type" value="Genomic_DNA"/>
</dbReference>
<feature type="compositionally biased region" description="Basic residues" evidence="1">
    <location>
        <begin position="48"/>
        <end position="57"/>
    </location>
</feature>
<accession>A0AAD2CQM0</accession>
<evidence type="ECO:0008006" key="5">
    <source>
        <dbReference type="Google" id="ProtNLM"/>
    </source>
</evidence>
<name>A0AAD2CQM0_9STRA</name>
<organism evidence="3 4">
    <name type="scientific">Cylindrotheca closterium</name>
    <dbReference type="NCBI Taxonomy" id="2856"/>
    <lineage>
        <taxon>Eukaryota</taxon>
        <taxon>Sar</taxon>
        <taxon>Stramenopiles</taxon>
        <taxon>Ochrophyta</taxon>
        <taxon>Bacillariophyta</taxon>
        <taxon>Bacillariophyceae</taxon>
        <taxon>Bacillariophycidae</taxon>
        <taxon>Bacillariales</taxon>
        <taxon>Bacillariaceae</taxon>
        <taxon>Cylindrotheca</taxon>
    </lineage>
</organism>
<protein>
    <recommendedName>
        <fullName evidence="5">PSI-F</fullName>
    </recommendedName>
</protein>
<comment type="caution">
    <text evidence="3">The sequence shown here is derived from an EMBL/GenBank/DDBJ whole genome shotgun (WGS) entry which is preliminary data.</text>
</comment>
<feature type="region of interest" description="Disordered" evidence="1">
    <location>
        <begin position="149"/>
        <end position="171"/>
    </location>
</feature>
<feature type="compositionally biased region" description="Acidic residues" evidence="1">
    <location>
        <begin position="62"/>
        <end position="84"/>
    </location>
</feature>
<gene>
    <name evidence="3" type="ORF">CYCCA115_LOCUS8177</name>
</gene>
<feature type="signal peptide" evidence="2">
    <location>
        <begin position="1"/>
        <end position="23"/>
    </location>
</feature>
<evidence type="ECO:0000313" key="4">
    <source>
        <dbReference type="Proteomes" id="UP001295423"/>
    </source>
</evidence>
<sequence>MKSSTTFQYLLCATLATSLLSKAFTLVPSRGITIPNSPTIGTSSLSAKKSRRKRKAPKPSEDLPDFELDEDDGALPEFDLGDEDQPVKPAAKKPTETTELNFDEITDNMMGDASAPTASIEALIADRKLESKFVFDKEVEDDTIPDFVDFAAPSTNSEPAAPGSKAERREQRKAAAIARLEAEQQATKFEIPFIQDEKGNISGLKILEAGAWAGIFLLVGWEVYINSPFFDRAAPMAPVVFEGDGRQI</sequence>
<evidence type="ECO:0000256" key="1">
    <source>
        <dbReference type="SAM" id="MobiDB-lite"/>
    </source>
</evidence>
<reference evidence="3" key="1">
    <citation type="submission" date="2023-08" db="EMBL/GenBank/DDBJ databases">
        <authorList>
            <person name="Audoor S."/>
            <person name="Bilcke G."/>
        </authorList>
    </citation>
    <scope>NUCLEOTIDE SEQUENCE</scope>
</reference>